<dbReference type="OrthoDB" id="271862at2759"/>
<evidence type="ECO:0000259" key="2">
    <source>
        <dbReference type="SMART" id="SM00322"/>
    </source>
</evidence>
<feature type="domain" description="K Homology" evidence="2">
    <location>
        <begin position="12"/>
        <end position="86"/>
    </location>
</feature>
<reference evidence="3" key="1">
    <citation type="submission" date="2021-11" db="EMBL/GenBank/DDBJ databases">
        <authorList>
            <person name="Schell T."/>
        </authorList>
    </citation>
    <scope>NUCLEOTIDE SEQUENCE</scope>
    <source>
        <strain evidence="3">M5</strain>
    </source>
</reference>
<accession>A0A8J2WCE1</accession>
<dbReference type="Pfam" id="PF00013">
    <property type="entry name" value="KH_1"/>
    <property type="match status" value="1"/>
</dbReference>
<dbReference type="GO" id="GO:0010468">
    <property type="term" value="P:regulation of gene expression"/>
    <property type="evidence" value="ECO:0007669"/>
    <property type="project" value="UniProtKB-ARBA"/>
</dbReference>
<evidence type="ECO:0000313" key="4">
    <source>
        <dbReference type="Proteomes" id="UP000789390"/>
    </source>
</evidence>
<comment type="caution">
    <text evidence="3">The sequence shown here is derived from an EMBL/GenBank/DDBJ whole genome shotgun (WGS) entry which is preliminary data.</text>
</comment>
<dbReference type="SMART" id="SM00322">
    <property type="entry name" value="KH"/>
    <property type="match status" value="1"/>
</dbReference>
<organism evidence="3 4">
    <name type="scientific">Daphnia galeata</name>
    <dbReference type="NCBI Taxonomy" id="27404"/>
    <lineage>
        <taxon>Eukaryota</taxon>
        <taxon>Metazoa</taxon>
        <taxon>Ecdysozoa</taxon>
        <taxon>Arthropoda</taxon>
        <taxon>Crustacea</taxon>
        <taxon>Branchiopoda</taxon>
        <taxon>Diplostraca</taxon>
        <taxon>Cladocera</taxon>
        <taxon>Anomopoda</taxon>
        <taxon>Daphniidae</taxon>
        <taxon>Daphnia</taxon>
    </lineage>
</organism>
<evidence type="ECO:0000313" key="3">
    <source>
        <dbReference type="EMBL" id="CAH0098827.1"/>
    </source>
</evidence>
<dbReference type="InterPro" id="IPR004087">
    <property type="entry name" value="KH_dom"/>
</dbReference>
<sequence>MQTFEYTSKENPLVVMNMDISYRFHSYLIGREGKNIERIRGKTETQIHVSKRNLKNSDVCHRDIVTISGELEKVENAIAILRADLPVEIFVECKSEAIKLVKSQEHICEPTLTNAELGCQKRDSEIEFLKGENSYS</sequence>
<gene>
    <name evidence="3" type="ORF">DGAL_LOCUS930</name>
</gene>
<keyword evidence="4" id="KW-1185">Reference proteome</keyword>
<dbReference type="InterPro" id="IPR036612">
    <property type="entry name" value="KH_dom_type_1_sf"/>
</dbReference>
<dbReference type="EMBL" id="CAKKLH010000008">
    <property type="protein sequence ID" value="CAH0098827.1"/>
    <property type="molecule type" value="Genomic_DNA"/>
</dbReference>
<dbReference type="SUPFAM" id="SSF54791">
    <property type="entry name" value="Eukaryotic type KH-domain (KH-domain type I)"/>
    <property type="match status" value="1"/>
</dbReference>
<dbReference type="AlphaFoldDB" id="A0A8J2WCE1"/>
<dbReference type="InterPro" id="IPR004088">
    <property type="entry name" value="KH_dom_type_1"/>
</dbReference>
<name>A0A8J2WCE1_9CRUS</name>
<proteinExistence type="predicted"/>
<dbReference type="PROSITE" id="PS50084">
    <property type="entry name" value="KH_TYPE_1"/>
    <property type="match status" value="1"/>
</dbReference>
<protein>
    <recommendedName>
        <fullName evidence="2">K Homology domain-containing protein</fullName>
    </recommendedName>
</protein>
<evidence type="ECO:0000256" key="1">
    <source>
        <dbReference type="PROSITE-ProRule" id="PRU00117"/>
    </source>
</evidence>
<dbReference type="Proteomes" id="UP000789390">
    <property type="component" value="Unassembled WGS sequence"/>
</dbReference>
<keyword evidence="1" id="KW-0694">RNA-binding</keyword>
<dbReference type="GO" id="GO:0003723">
    <property type="term" value="F:RNA binding"/>
    <property type="evidence" value="ECO:0007669"/>
    <property type="project" value="UniProtKB-UniRule"/>
</dbReference>
<dbReference type="Gene3D" id="3.30.1370.10">
    <property type="entry name" value="K Homology domain, type 1"/>
    <property type="match status" value="1"/>
</dbReference>